<dbReference type="PIRSF" id="PIRSF000190">
    <property type="entry name" value="Pyd_amn-ph_oxd"/>
    <property type="match status" value="1"/>
</dbReference>
<dbReference type="SUPFAM" id="SSF50475">
    <property type="entry name" value="FMN-binding split barrel"/>
    <property type="match status" value="1"/>
</dbReference>
<evidence type="ECO:0000256" key="1">
    <source>
        <dbReference type="ARBA" id="ARBA00001917"/>
    </source>
</evidence>
<name>A0A382AIY7_9ZZZZ</name>
<dbReference type="GO" id="GO:0008615">
    <property type="term" value="P:pyridoxine biosynthetic process"/>
    <property type="evidence" value="ECO:0007669"/>
    <property type="project" value="InterPro"/>
</dbReference>
<dbReference type="Pfam" id="PF01243">
    <property type="entry name" value="PNPOx_N"/>
    <property type="match status" value="1"/>
</dbReference>
<gene>
    <name evidence="7" type="ORF">METZ01_LOCUS153821</name>
</gene>
<evidence type="ECO:0008006" key="8">
    <source>
        <dbReference type="Google" id="ProtNLM"/>
    </source>
</evidence>
<organism evidence="7">
    <name type="scientific">marine metagenome</name>
    <dbReference type="NCBI Taxonomy" id="408172"/>
    <lineage>
        <taxon>unclassified sequences</taxon>
        <taxon>metagenomes</taxon>
        <taxon>ecological metagenomes</taxon>
    </lineage>
</organism>
<dbReference type="NCBIfam" id="NF004231">
    <property type="entry name" value="PRK05679.1"/>
    <property type="match status" value="1"/>
</dbReference>
<keyword evidence="3" id="KW-0288">FMN</keyword>
<reference evidence="7" key="1">
    <citation type="submission" date="2018-05" db="EMBL/GenBank/DDBJ databases">
        <authorList>
            <person name="Lanie J.A."/>
            <person name="Ng W.-L."/>
            <person name="Kazmierczak K.M."/>
            <person name="Andrzejewski T.M."/>
            <person name="Davidsen T.M."/>
            <person name="Wayne K.J."/>
            <person name="Tettelin H."/>
            <person name="Glass J.I."/>
            <person name="Rusch D."/>
            <person name="Podicherti R."/>
            <person name="Tsui H.-C.T."/>
            <person name="Winkler M.E."/>
        </authorList>
    </citation>
    <scope>NUCLEOTIDE SEQUENCE</scope>
</reference>
<evidence type="ECO:0000256" key="2">
    <source>
        <dbReference type="ARBA" id="ARBA00022630"/>
    </source>
</evidence>
<evidence type="ECO:0000259" key="5">
    <source>
        <dbReference type="Pfam" id="PF01243"/>
    </source>
</evidence>
<dbReference type="PANTHER" id="PTHR10851">
    <property type="entry name" value="PYRIDOXINE-5-PHOSPHATE OXIDASE"/>
    <property type="match status" value="1"/>
</dbReference>
<accession>A0A382AIY7</accession>
<dbReference type="InterPro" id="IPR012349">
    <property type="entry name" value="Split_barrel_FMN-bd"/>
</dbReference>
<evidence type="ECO:0000256" key="4">
    <source>
        <dbReference type="ARBA" id="ARBA00023002"/>
    </source>
</evidence>
<dbReference type="Pfam" id="PF10590">
    <property type="entry name" value="PNP_phzG_C"/>
    <property type="match status" value="1"/>
</dbReference>
<dbReference type="Gene3D" id="2.30.110.10">
    <property type="entry name" value="Electron Transport, Fmn-binding Protein, Chain A"/>
    <property type="match status" value="1"/>
</dbReference>
<evidence type="ECO:0000256" key="3">
    <source>
        <dbReference type="ARBA" id="ARBA00022643"/>
    </source>
</evidence>
<comment type="cofactor">
    <cofactor evidence="1">
        <name>FMN</name>
        <dbReference type="ChEBI" id="CHEBI:58210"/>
    </cofactor>
</comment>
<dbReference type="AlphaFoldDB" id="A0A382AIY7"/>
<dbReference type="InterPro" id="IPR000659">
    <property type="entry name" value="Pyridox_Oxase"/>
</dbReference>
<evidence type="ECO:0000259" key="6">
    <source>
        <dbReference type="Pfam" id="PF10590"/>
    </source>
</evidence>
<keyword evidence="4" id="KW-0560">Oxidoreductase</keyword>
<proteinExistence type="predicted"/>
<dbReference type="PANTHER" id="PTHR10851:SF0">
    <property type="entry name" value="PYRIDOXINE-5'-PHOSPHATE OXIDASE"/>
    <property type="match status" value="1"/>
</dbReference>
<protein>
    <recommendedName>
        <fullName evidence="8">Pyridoxamine 5'-phosphate oxidase</fullName>
    </recommendedName>
</protein>
<feature type="domain" description="Pyridoxine 5'-phosphate oxidase dimerisation C-terminal" evidence="6">
    <location>
        <begin position="175"/>
        <end position="225"/>
    </location>
</feature>
<feature type="domain" description="Pyridoxamine 5'-phosphate oxidase N-terminal" evidence="5">
    <location>
        <begin position="32"/>
        <end position="142"/>
    </location>
</feature>
<dbReference type="EMBL" id="UINC01025419">
    <property type="protein sequence ID" value="SVB00967.1"/>
    <property type="molecule type" value="Genomic_DNA"/>
</dbReference>
<dbReference type="InterPro" id="IPR019576">
    <property type="entry name" value="Pyridoxamine_oxidase_dimer_C"/>
</dbReference>
<dbReference type="InterPro" id="IPR011576">
    <property type="entry name" value="Pyridox_Oxase_N"/>
</dbReference>
<sequence>MIVISFSSPTPKDPLPVVHAWMEEARNKGVQPHPNAITIASVDASGKPSARIVLIKNLSLKEGYIVFHTHYKSRKSLEFTGNPWAAGVVHWDHLSRQIRFEGLITKSPDEESDAYFATRDWKSQLNAWTSEQSQPISDYKQLLDRANKQAKKMNLPKLDSTGSDKDFSVQRPPFWGGFRMWFCSIEFWTAGSARFHERILYKRSLKKGDNDAPTAGLWRYQRLQP</sequence>
<keyword evidence="2" id="KW-0285">Flavoprotein</keyword>
<dbReference type="GO" id="GO:0004733">
    <property type="term" value="F:pyridoxamine phosphate oxidase activity"/>
    <property type="evidence" value="ECO:0007669"/>
    <property type="project" value="InterPro"/>
</dbReference>
<dbReference type="GO" id="GO:0010181">
    <property type="term" value="F:FMN binding"/>
    <property type="evidence" value="ECO:0007669"/>
    <property type="project" value="InterPro"/>
</dbReference>
<evidence type="ECO:0000313" key="7">
    <source>
        <dbReference type="EMBL" id="SVB00967.1"/>
    </source>
</evidence>